<keyword evidence="4" id="KW-1185">Reference proteome</keyword>
<feature type="domain" description="XdhC- CoxI" evidence="1">
    <location>
        <begin position="11"/>
        <end position="78"/>
    </location>
</feature>
<evidence type="ECO:0000259" key="1">
    <source>
        <dbReference type="Pfam" id="PF02625"/>
    </source>
</evidence>
<evidence type="ECO:0000259" key="2">
    <source>
        <dbReference type="Pfam" id="PF13478"/>
    </source>
</evidence>
<comment type="caution">
    <text evidence="3">The sequence shown here is derived from an EMBL/GenBank/DDBJ whole genome shotgun (WGS) entry which is preliminary data.</text>
</comment>
<dbReference type="InterPro" id="IPR003777">
    <property type="entry name" value="XdhC_CoxI"/>
</dbReference>
<organism evidence="3 4">
    <name type="scientific">Nocardia carnea</name>
    <dbReference type="NCBI Taxonomy" id="37328"/>
    <lineage>
        <taxon>Bacteria</taxon>
        <taxon>Bacillati</taxon>
        <taxon>Actinomycetota</taxon>
        <taxon>Actinomycetes</taxon>
        <taxon>Mycobacteriales</taxon>
        <taxon>Nocardiaceae</taxon>
        <taxon>Nocardia</taxon>
    </lineage>
</organism>
<dbReference type="InterPro" id="IPR052698">
    <property type="entry name" value="MoCofactor_Util/Proc"/>
</dbReference>
<dbReference type="Gene3D" id="3.40.50.720">
    <property type="entry name" value="NAD(P)-binding Rossmann-like Domain"/>
    <property type="match status" value="1"/>
</dbReference>
<reference evidence="3 4" key="1">
    <citation type="submission" date="2024-10" db="EMBL/GenBank/DDBJ databases">
        <title>The Natural Products Discovery Center: Release of the First 8490 Sequenced Strains for Exploring Actinobacteria Biosynthetic Diversity.</title>
        <authorList>
            <person name="Kalkreuter E."/>
            <person name="Kautsar S.A."/>
            <person name="Yang D."/>
            <person name="Bader C.D."/>
            <person name="Teijaro C.N."/>
            <person name="Fluegel L."/>
            <person name="Davis C.M."/>
            <person name="Simpson J.R."/>
            <person name="Lauterbach L."/>
            <person name="Steele A.D."/>
            <person name="Gui C."/>
            <person name="Meng S."/>
            <person name="Li G."/>
            <person name="Viehrig K."/>
            <person name="Ye F."/>
            <person name="Su P."/>
            <person name="Kiefer A.F."/>
            <person name="Nichols A."/>
            <person name="Cepeda A.J."/>
            <person name="Yan W."/>
            <person name="Fan B."/>
            <person name="Jiang Y."/>
            <person name="Adhikari A."/>
            <person name="Zheng C.-J."/>
            <person name="Schuster L."/>
            <person name="Cowan T.M."/>
            <person name="Smanski M.J."/>
            <person name="Chevrette M.G."/>
            <person name="De Carvalho L.P.S."/>
            <person name="Shen B."/>
        </authorList>
    </citation>
    <scope>NUCLEOTIDE SEQUENCE [LARGE SCALE GENOMIC DNA]</scope>
    <source>
        <strain evidence="3 4">NPDC020568</strain>
    </source>
</reference>
<evidence type="ECO:0000313" key="4">
    <source>
        <dbReference type="Proteomes" id="UP001611263"/>
    </source>
</evidence>
<dbReference type="InterPro" id="IPR027051">
    <property type="entry name" value="XdhC_Rossmann_dom"/>
</dbReference>
<dbReference type="RefSeq" id="WP_033242610.1">
    <property type="nucleotide sequence ID" value="NZ_JBIRUQ010000003.1"/>
</dbReference>
<sequence>MNAVWEAALRWSHEGSAVVLARVVDSPSGRQRPLGTALAVSESGQVVGSISGGCVDGDLCARAQEVMRSGVPEQLRYDDADDFWAPKLPCGGRLDVVVEPVNGSLRAVLAPLLAAIRDGRPVALTTVLDGSGDTAPRHALIPADGGDGCPAADAALDRVRALADTRTTRIVDLPGTGTAPDLRIFVQSFPAPPRMLVFGADDFAAALTRMGRFLGYRVTLCDARPAFATAARFPAAHEVVVRWPHEYLAATTVTESTVICVLTHDAKFDVPLLAAALRSEAGYIGAMGSRRTHADRVRRLREAGVTEAELGRLAAPTGLDLGADSPEETAVSIAAEIVAQRRNGSGARLRDLDSPIHHAGETTTIRCEGLRFGA</sequence>
<dbReference type="EMBL" id="JBIRUQ010000003">
    <property type="protein sequence ID" value="MFI1462354.1"/>
    <property type="molecule type" value="Genomic_DNA"/>
</dbReference>
<protein>
    <submittedName>
        <fullName evidence="3">XdhC family protein</fullName>
    </submittedName>
</protein>
<gene>
    <name evidence="3" type="ORF">ACH4WX_16685</name>
</gene>
<dbReference type="PANTHER" id="PTHR30388">
    <property type="entry name" value="ALDEHYDE OXIDOREDUCTASE MOLYBDENUM COFACTOR ASSEMBLY PROTEIN"/>
    <property type="match status" value="1"/>
</dbReference>
<dbReference type="Proteomes" id="UP001611263">
    <property type="component" value="Unassembled WGS sequence"/>
</dbReference>
<dbReference type="Pfam" id="PF13478">
    <property type="entry name" value="XdhC_C"/>
    <property type="match status" value="1"/>
</dbReference>
<name>A0ABW7TRG1_9NOCA</name>
<feature type="domain" description="XdhC Rossmann" evidence="2">
    <location>
        <begin position="195"/>
        <end position="337"/>
    </location>
</feature>
<proteinExistence type="predicted"/>
<dbReference type="GeneID" id="93505767"/>
<dbReference type="PANTHER" id="PTHR30388:SF4">
    <property type="entry name" value="MOLYBDENUM COFACTOR INSERTION CHAPERONE PAOD"/>
    <property type="match status" value="1"/>
</dbReference>
<accession>A0ABW7TRG1</accession>
<dbReference type="Pfam" id="PF02625">
    <property type="entry name" value="XdhC_CoxI"/>
    <property type="match status" value="1"/>
</dbReference>
<evidence type="ECO:0000313" key="3">
    <source>
        <dbReference type="EMBL" id="MFI1462354.1"/>
    </source>
</evidence>